<dbReference type="Pfam" id="PF11943">
    <property type="entry name" value="DUF3460"/>
    <property type="match status" value="1"/>
</dbReference>
<evidence type="ECO:0000313" key="3">
    <source>
        <dbReference type="Proteomes" id="UP000501534"/>
    </source>
</evidence>
<reference evidence="2 3" key="1">
    <citation type="submission" date="2020-04" db="EMBL/GenBank/DDBJ databases">
        <title>Usitatibacter rugosus gen. nov., sp. nov. and Usitatibacter palustris sp. nov., novel members of Usitatibacteraceae fam. nov. within the order Nitrosomonadales isolated from soil.</title>
        <authorList>
            <person name="Huber K.J."/>
            <person name="Neumann-Schaal M."/>
            <person name="Geppert A."/>
            <person name="Luckner M."/>
            <person name="Wanner G."/>
            <person name="Overmann J."/>
        </authorList>
    </citation>
    <scope>NUCLEOTIDE SEQUENCE [LARGE SCALE GENOMIC DNA]</scope>
    <source>
        <strain evidence="2 3">0125_3</strain>
    </source>
</reference>
<gene>
    <name evidence="2" type="ORF">DSM104443_01301</name>
</gene>
<feature type="compositionally biased region" description="Basic and acidic residues" evidence="1">
    <location>
        <begin position="38"/>
        <end position="48"/>
    </location>
</feature>
<keyword evidence="3" id="KW-1185">Reference proteome</keyword>
<feature type="region of interest" description="Disordered" evidence="1">
    <location>
        <begin position="38"/>
        <end position="61"/>
    </location>
</feature>
<dbReference type="KEGG" id="uru:DSM104443_01301"/>
<dbReference type="InterPro" id="IPR021853">
    <property type="entry name" value="DUF3460"/>
</dbReference>
<proteinExistence type="predicted"/>
<protein>
    <recommendedName>
        <fullName evidence="4">DUF3460 family protein</fullName>
    </recommendedName>
</protein>
<dbReference type="EMBL" id="CP053069">
    <property type="protein sequence ID" value="QJR10247.1"/>
    <property type="molecule type" value="Genomic_DNA"/>
</dbReference>
<sequence>MYESEATKFLKELLAHNPQLEEQRRKLRATWWDRPQDLETARERRESDSPASSYVYFPHPK</sequence>
<dbReference type="RefSeq" id="WP_171090624.1">
    <property type="nucleotide sequence ID" value="NZ_CP053069.1"/>
</dbReference>
<evidence type="ECO:0000256" key="1">
    <source>
        <dbReference type="SAM" id="MobiDB-lite"/>
    </source>
</evidence>
<evidence type="ECO:0000313" key="2">
    <source>
        <dbReference type="EMBL" id="QJR10247.1"/>
    </source>
</evidence>
<accession>A0A6M4GXD8</accession>
<dbReference type="Proteomes" id="UP000501534">
    <property type="component" value="Chromosome"/>
</dbReference>
<evidence type="ECO:0008006" key="4">
    <source>
        <dbReference type="Google" id="ProtNLM"/>
    </source>
</evidence>
<organism evidence="2 3">
    <name type="scientific">Usitatibacter rugosus</name>
    <dbReference type="NCBI Taxonomy" id="2732067"/>
    <lineage>
        <taxon>Bacteria</taxon>
        <taxon>Pseudomonadati</taxon>
        <taxon>Pseudomonadota</taxon>
        <taxon>Betaproteobacteria</taxon>
        <taxon>Nitrosomonadales</taxon>
        <taxon>Usitatibacteraceae</taxon>
        <taxon>Usitatibacter</taxon>
    </lineage>
</organism>
<name>A0A6M4GXD8_9PROT</name>
<dbReference type="AlphaFoldDB" id="A0A6M4GXD8"/>